<feature type="domain" description="PcRGLX/YetA-like central beta-sandwich" evidence="2">
    <location>
        <begin position="176"/>
        <end position="518"/>
    </location>
</feature>
<evidence type="ECO:0000259" key="3">
    <source>
        <dbReference type="Pfam" id="PF21346"/>
    </source>
</evidence>
<gene>
    <name evidence="4" type="ORF">BO86DRAFT_157170</name>
</gene>
<dbReference type="Pfam" id="PF21345">
    <property type="entry name" value="PcRGLX_2nd"/>
    <property type="match status" value="1"/>
</dbReference>
<proteinExistence type="predicted"/>
<keyword evidence="5" id="KW-1185">Reference proteome</keyword>
<organism evidence="4 5">
    <name type="scientific">Aspergillus japonicus CBS 114.51</name>
    <dbReference type="NCBI Taxonomy" id="1448312"/>
    <lineage>
        <taxon>Eukaryota</taxon>
        <taxon>Fungi</taxon>
        <taxon>Dikarya</taxon>
        <taxon>Ascomycota</taxon>
        <taxon>Pezizomycotina</taxon>
        <taxon>Eurotiomycetes</taxon>
        <taxon>Eurotiomycetidae</taxon>
        <taxon>Eurotiales</taxon>
        <taxon>Aspergillaceae</taxon>
        <taxon>Aspergillus</taxon>
        <taxon>Aspergillus subgen. Circumdati</taxon>
    </lineage>
</organism>
<dbReference type="Pfam" id="PF19501">
    <property type="entry name" value="PcRGLX_1st"/>
    <property type="match status" value="1"/>
</dbReference>
<evidence type="ECO:0000313" key="5">
    <source>
        <dbReference type="Proteomes" id="UP000249497"/>
    </source>
</evidence>
<dbReference type="AlphaFoldDB" id="A0A8T8WTR1"/>
<dbReference type="Pfam" id="PF21346">
    <property type="entry name" value="PcRGLX_3rd"/>
    <property type="match status" value="1"/>
</dbReference>
<dbReference type="InterPro" id="IPR048329">
    <property type="entry name" value="PcRGLX_1st"/>
</dbReference>
<dbReference type="PANTHER" id="PTHR40081:SF1">
    <property type="entry name" value="TAT PATHWAY SIGNAL SEQUENCE DOMAIN PROTEIN"/>
    <property type="match status" value="1"/>
</dbReference>
<evidence type="ECO:0000313" key="4">
    <source>
        <dbReference type="EMBL" id="RAH79225.1"/>
    </source>
</evidence>
<sequence>MIDSCMNFYCIMSECILCNHTTKNHGLLLTAQTSGYHHPPSRQLLKPLASSSTPLSLSPPTSHFFSIDLPPILVLRAPHQKHAMPAPNLRWLTGDNPDAPATGLSLTMPWPRGRYQPNQNFSIETNNKTYPLDSRELAYWADGSLKWTAHSISGHVGYSSGYTVRAATEQEIESRIQVKTTPEHIIVSTKIGSSVRFPTQGSATLFENISLDGQQVCSAATVVASINNQEYTTVVHKTVIENVTWSRAVVKVSGTVGNEGKEHLPFDVRVYIYSDAQPLKIVFSFIHDLDSEEPLTSLGLRFSVPFRDTEHYNRHIRFVGPTGGILREEVQGLSGLWHGPGVQNRADQASGRAITLTDTPWLSYVPSWNDYTLSQLSSDGFTLKKRTNEGCSWVKVTGGSRYSGTAYIGSAQRGGLAVGMTNFWEQYPTQIDLNNLATDEASTTIWVYSPLAQPLDTRPYHDGLGLDTYEKQLKGLKATYEDYEPGFGTANGIGRTTVFFLRPYSNGTPSDNDLSAFSALVRAPPRLIPTPETIYNAGVFHGTWAPDTRLLGLNPTATELNIEHNLDTLFTHYQRQVEQHRWYGFWDYGDVQHTYDPYRHAWRYDVGGFAWDNSELSTDLWLWLYFLHSGRADVFRMAEAMTRHTSEVDVYHSGRFKGFGTRHGVQHFSDSCKQLRISNVLYRRFYYFLTGDERTGDLITELQDSQHALLGLDAHRKVQQHGAIPEGFALTDICLDGGALAASWFTAWERREPGWSEGRDRLFNILEGIANLKYGIATKAVLLHTKTGEVHTCPPPTRPYAISHLSMLFGFPELVSELVDYAESEHPGTVDAFLKVYLAYCRAYNGGADVQREEYGFEFPATATWRQSHSTLTAFAARRGSNAELARAAWQQFLATDGYTKDHQWKVTPTAAPTYFSDGEEAPWMTTNEAARYGVSAIFNLANIRRYLD</sequence>
<dbReference type="GeneID" id="37170070"/>
<accession>A0A8T8WTR1</accession>
<dbReference type="EMBL" id="KZ824817">
    <property type="protein sequence ID" value="RAH79225.1"/>
    <property type="molecule type" value="Genomic_DNA"/>
</dbReference>
<dbReference type="InterPro" id="IPR048331">
    <property type="entry name" value="PcRGLX/YetA_3rd"/>
</dbReference>
<name>A0A8T8WTR1_ASPJA</name>
<dbReference type="InterPro" id="IPR045793">
    <property type="entry name" value="PcRGLX/YetA-like"/>
</dbReference>
<reference evidence="4 5" key="1">
    <citation type="submission" date="2018-02" db="EMBL/GenBank/DDBJ databases">
        <title>The genomes of Aspergillus section Nigri reveals drivers in fungal speciation.</title>
        <authorList>
            <consortium name="DOE Joint Genome Institute"/>
            <person name="Vesth T.C."/>
            <person name="Nybo J."/>
            <person name="Theobald S."/>
            <person name="Brandl J."/>
            <person name="Frisvad J.C."/>
            <person name="Nielsen K.F."/>
            <person name="Lyhne E.K."/>
            <person name="Kogle M.E."/>
            <person name="Kuo A."/>
            <person name="Riley R."/>
            <person name="Clum A."/>
            <person name="Nolan M."/>
            <person name="Lipzen A."/>
            <person name="Salamov A."/>
            <person name="Henrissat B."/>
            <person name="Wiebenga A."/>
            <person name="De vries R.P."/>
            <person name="Grigoriev I.V."/>
            <person name="Mortensen U.H."/>
            <person name="Andersen M.R."/>
            <person name="Baker S.E."/>
        </authorList>
    </citation>
    <scope>NUCLEOTIDE SEQUENCE [LARGE SCALE GENOMIC DNA]</scope>
    <source>
        <strain evidence="4 5">CBS 114.51</strain>
    </source>
</reference>
<protein>
    <recommendedName>
        <fullName evidence="6">Tat pathway signal sequence domain protein</fullName>
    </recommendedName>
</protein>
<dbReference type="Proteomes" id="UP000249497">
    <property type="component" value="Unassembled WGS sequence"/>
</dbReference>
<evidence type="ECO:0000259" key="1">
    <source>
        <dbReference type="Pfam" id="PF19501"/>
    </source>
</evidence>
<feature type="domain" description="PcRGLX/YetA-like N-terminal RIFT barrel" evidence="1">
    <location>
        <begin position="88"/>
        <end position="166"/>
    </location>
</feature>
<evidence type="ECO:0008006" key="6">
    <source>
        <dbReference type="Google" id="ProtNLM"/>
    </source>
</evidence>
<evidence type="ECO:0000259" key="2">
    <source>
        <dbReference type="Pfam" id="PF21345"/>
    </source>
</evidence>
<dbReference type="OrthoDB" id="4798501at2759"/>
<dbReference type="RefSeq" id="XP_025525119.1">
    <property type="nucleotide sequence ID" value="XM_025666378.1"/>
</dbReference>
<dbReference type="InterPro" id="IPR048330">
    <property type="entry name" value="PcRGLX/YetA_2nd"/>
</dbReference>
<dbReference type="PANTHER" id="PTHR40081">
    <property type="entry name" value="CONCANAVALIN A-LIKE LECTIN/GLUCANASE"/>
    <property type="match status" value="1"/>
</dbReference>
<feature type="domain" description="PcRGLX/YetA-like C-terminal alpha/alpha toroid" evidence="3">
    <location>
        <begin position="524"/>
        <end position="947"/>
    </location>
</feature>